<comment type="caution">
    <text evidence="3">The sequence shown here is derived from an EMBL/GenBank/DDBJ whole genome shotgun (WGS) entry which is preliminary data.</text>
</comment>
<evidence type="ECO:0000313" key="4">
    <source>
        <dbReference type="Proteomes" id="UP000242814"/>
    </source>
</evidence>
<proteinExistence type="predicted"/>
<evidence type="ECO:0000256" key="2">
    <source>
        <dbReference type="SAM" id="Phobius"/>
    </source>
</evidence>
<keyword evidence="2" id="KW-0472">Membrane</keyword>
<name>A0A1D2J575_PARBR</name>
<organism evidence="3 4">
    <name type="scientific">Paracoccidioides brasiliensis</name>
    <dbReference type="NCBI Taxonomy" id="121759"/>
    <lineage>
        <taxon>Eukaryota</taxon>
        <taxon>Fungi</taxon>
        <taxon>Dikarya</taxon>
        <taxon>Ascomycota</taxon>
        <taxon>Pezizomycotina</taxon>
        <taxon>Eurotiomycetes</taxon>
        <taxon>Eurotiomycetidae</taxon>
        <taxon>Onygenales</taxon>
        <taxon>Ajellomycetaceae</taxon>
        <taxon>Paracoccidioides</taxon>
    </lineage>
</organism>
<feature type="transmembrane region" description="Helical" evidence="2">
    <location>
        <begin position="203"/>
        <end position="224"/>
    </location>
</feature>
<feature type="compositionally biased region" description="Basic and acidic residues" evidence="1">
    <location>
        <begin position="15"/>
        <end position="27"/>
    </location>
</feature>
<feature type="transmembrane region" description="Helical" evidence="2">
    <location>
        <begin position="667"/>
        <end position="688"/>
    </location>
</feature>
<keyword evidence="2" id="KW-0812">Transmembrane</keyword>
<reference evidence="3 4" key="1">
    <citation type="submission" date="2016-06" db="EMBL/GenBank/DDBJ databases">
        <authorList>
            <person name="Kjaerup R.B."/>
            <person name="Dalgaard T.S."/>
            <person name="Juul-Madsen H.R."/>
        </authorList>
    </citation>
    <scope>NUCLEOTIDE SEQUENCE [LARGE SCALE GENOMIC DNA]</scope>
    <source>
        <strain evidence="3 4">Pb300</strain>
    </source>
</reference>
<feature type="transmembrane region" description="Helical" evidence="2">
    <location>
        <begin position="119"/>
        <end position="139"/>
    </location>
</feature>
<dbReference type="EMBL" id="LZYO01000487">
    <property type="protein sequence ID" value="ODH13436.1"/>
    <property type="molecule type" value="Genomic_DNA"/>
</dbReference>
<dbReference type="VEuPathDB" id="FungiDB:PADG_06238"/>
<evidence type="ECO:0000256" key="1">
    <source>
        <dbReference type="SAM" id="MobiDB-lite"/>
    </source>
</evidence>
<feature type="region of interest" description="Disordered" evidence="1">
    <location>
        <begin position="1"/>
        <end position="64"/>
    </location>
</feature>
<protein>
    <submittedName>
        <fullName evidence="3">Uncharacterized protein</fullName>
    </submittedName>
</protein>
<dbReference type="OMA" id="RSFFTHE"/>
<feature type="transmembrane region" description="Helical" evidence="2">
    <location>
        <begin position="74"/>
        <end position="99"/>
    </location>
</feature>
<gene>
    <name evidence="3" type="ORF">ACO22_07257</name>
</gene>
<keyword evidence="2" id="KW-1133">Transmembrane helix</keyword>
<dbReference type="VEuPathDB" id="FungiDB:PABG_06922"/>
<sequence length="766" mass="84990">MAAVSYDLVQDTDPNDNRATEKQHESSVARQLLPTPIVPSEELGNASSVSSMKPPLDNVPQPKDQPSGYKLRRFWLRTLIGVVVPPAVTGYFIFLVKYFLESQDEGINPLKIGRAGANFAYWSWFIIGIFGLNATKYGLVGVEAGMLMYTPSIGPKDGLQLMMHADRTWSGPTGWWKITQKVMFLSRRRTASKQDGGGHFPSILWYILLVLSALPLIALPISGLCMEVGDGYIQNTGMTSKKAEVLGRNVENFDSRETTSVLNRAFTGWSMGMPARLPGFGMMYTRPELKRSDYDFLREIPNTFPPDSGIPEIFLTPQAPVPVSGTTWGLVIRYNCSSVSKISELTILNRFHEHGNNTLPKASSENNSYPLSDSVRPIDRTIAEGLVYLRDHRAGRIDNYAAVSEIAMTNAEKLRYDSTFGQEYRAPGLDRDFVFEYVLYQNLDPPRPAHPDAGGTDLFGQSVFDIMDMGIDKSIPEIADRYNTLFDSNKKLNVVVGARCTSSSDVGIADVDGRTLSFSNFKRVDAKAIRNAYSLDVGVKPFGAGAAELVLNTEGDNPSRGKVGLQNIISSVDGRPYIDTHYSFVVPGYIQSKQLRNSLLQCHATYALELMYDGAAKYDDLAQYIKFSNGSSGMSNIKFNSRSFFTHENLTAATPGKILTQGPLKHIWLPLYFLIPWTLVSVILTLMFSPTPRWSDTLDGFSLFRFGADYADEVKGHAEYYSTEDYEKCGPLMDIPGLIGDSRPMSIHGHISLVKDSGTSRDKLYV</sequence>
<dbReference type="AlphaFoldDB" id="A0A1D2J575"/>
<dbReference type="Proteomes" id="UP000242814">
    <property type="component" value="Unassembled WGS sequence"/>
</dbReference>
<accession>A0A1D2J575</accession>
<evidence type="ECO:0000313" key="3">
    <source>
        <dbReference type="EMBL" id="ODH13436.1"/>
    </source>
</evidence>